<dbReference type="OrthoDB" id="821805at2"/>
<keyword evidence="1" id="KW-0812">Transmembrane</keyword>
<dbReference type="Proteomes" id="UP000266691">
    <property type="component" value="Unassembled WGS sequence"/>
</dbReference>
<gene>
    <name evidence="2" type="ORF">D2V05_16045</name>
    <name evidence="3" type="ORF">FQ017_15905</name>
</gene>
<comment type="caution">
    <text evidence="2">The sequence shown here is derived from an EMBL/GenBank/DDBJ whole genome shotgun (WGS) entry which is preliminary data.</text>
</comment>
<evidence type="ECO:0000256" key="1">
    <source>
        <dbReference type="SAM" id="Phobius"/>
    </source>
</evidence>
<reference evidence="2 4" key="1">
    <citation type="submission" date="2018-08" db="EMBL/GenBank/DDBJ databases">
        <title>Proposal of Muricauda 72 sp.nov. and Muricauda NH166 sp.nov., isolated from seawater.</title>
        <authorList>
            <person name="Cheng H."/>
            <person name="Wu Y.-H."/>
            <person name="Guo L.-L."/>
            <person name="Xu X.-W."/>
        </authorList>
    </citation>
    <scope>NUCLEOTIDE SEQUENCE [LARGE SCALE GENOMIC DNA]</scope>
    <source>
        <strain evidence="2 4">72</strain>
    </source>
</reference>
<dbReference type="AlphaFoldDB" id="A0A3A1NHA9"/>
<evidence type="ECO:0000313" key="2">
    <source>
        <dbReference type="EMBL" id="RIV43112.1"/>
    </source>
</evidence>
<dbReference type="RefSeq" id="WP_119648573.1">
    <property type="nucleotide sequence ID" value="NZ_QXFI01000033.1"/>
</dbReference>
<proteinExistence type="predicted"/>
<dbReference type="EMBL" id="VNWK01000033">
    <property type="protein sequence ID" value="TXJ92314.1"/>
    <property type="molecule type" value="Genomic_DNA"/>
</dbReference>
<sequence length="249" mass="29503">MIKFFRKIRQNLLSEGKTGRYLKYAIGEIILVMIGILLALQVSNWNQNRIEQKEEKEVITKLHKDFKENKKILKDFLVEVNKQMNAQETLMHLIGASKEELYKHNLDSIFYVSFGYSEIAFADNTIENIIQSGKLNLLKNQKITDLLYKWNTLSEIRKTRLTKLDNWSNNELIPYLLPKISFKQMDMTSNYPWAGISKVKPDYYPLFQEITFENYLDNNLWYFQQVKERCQETDIIIDKIIEATKPSVQ</sequence>
<accession>A0A3A1NHA9</accession>
<evidence type="ECO:0000313" key="3">
    <source>
        <dbReference type="EMBL" id="TXJ92314.1"/>
    </source>
</evidence>
<protein>
    <submittedName>
        <fullName evidence="2">Uncharacterized protein</fullName>
    </submittedName>
</protein>
<organism evidence="2 4">
    <name type="scientific">Flagellimonas pelagia</name>
    <dbReference type="NCBI Taxonomy" id="2306998"/>
    <lineage>
        <taxon>Bacteria</taxon>
        <taxon>Pseudomonadati</taxon>
        <taxon>Bacteroidota</taxon>
        <taxon>Flavobacteriia</taxon>
        <taxon>Flavobacteriales</taxon>
        <taxon>Flavobacteriaceae</taxon>
        <taxon>Flagellimonas</taxon>
    </lineage>
</organism>
<name>A0A3A1NHA9_9FLAO</name>
<keyword evidence="5" id="KW-1185">Reference proteome</keyword>
<dbReference type="Proteomes" id="UP000321621">
    <property type="component" value="Unassembled WGS sequence"/>
</dbReference>
<keyword evidence="1" id="KW-1133">Transmembrane helix</keyword>
<reference evidence="3 5" key="2">
    <citation type="submission" date="2019-07" db="EMBL/GenBank/DDBJ databases">
        <title>Draft genome of two Muricauda strains isolated from deep sea.</title>
        <authorList>
            <person name="Sun C."/>
        </authorList>
    </citation>
    <scope>NUCLEOTIDE SEQUENCE [LARGE SCALE GENOMIC DNA]</scope>
    <source>
        <strain evidence="3 5">72</strain>
    </source>
</reference>
<feature type="transmembrane region" description="Helical" evidence="1">
    <location>
        <begin position="21"/>
        <end position="40"/>
    </location>
</feature>
<dbReference type="EMBL" id="QXFI01000033">
    <property type="protein sequence ID" value="RIV43112.1"/>
    <property type="molecule type" value="Genomic_DNA"/>
</dbReference>
<evidence type="ECO:0000313" key="4">
    <source>
        <dbReference type="Proteomes" id="UP000266691"/>
    </source>
</evidence>
<keyword evidence="1" id="KW-0472">Membrane</keyword>
<evidence type="ECO:0000313" key="5">
    <source>
        <dbReference type="Proteomes" id="UP000321621"/>
    </source>
</evidence>